<reference evidence="1" key="2">
    <citation type="journal article" date="2015" name="Fish Shellfish Immunol.">
        <title>Early steps in the European eel (Anguilla anguilla)-Vibrio vulnificus interaction in the gills: Role of the RtxA13 toxin.</title>
        <authorList>
            <person name="Callol A."/>
            <person name="Pajuelo D."/>
            <person name="Ebbesson L."/>
            <person name="Teles M."/>
            <person name="MacKenzie S."/>
            <person name="Amaro C."/>
        </authorList>
    </citation>
    <scope>NUCLEOTIDE SEQUENCE</scope>
</reference>
<protein>
    <submittedName>
        <fullName evidence="1">Uncharacterized protein</fullName>
    </submittedName>
</protein>
<dbReference type="EMBL" id="GBXM01058405">
    <property type="protein sequence ID" value="JAH50172.1"/>
    <property type="molecule type" value="Transcribed_RNA"/>
</dbReference>
<name>A0A0E9T9R6_ANGAN</name>
<reference evidence="1" key="1">
    <citation type="submission" date="2014-11" db="EMBL/GenBank/DDBJ databases">
        <authorList>
            <person name="Amaro Gonzalez C."/>
        </authorList>
    </citation>
    <scope>NUCLEOTIDE SEQUENCE</scope>
</reference>
<evidence type="ECO:0000313" key="1">
    <source>
        <dbReference type="EMBL" id="JAH50172.1"/>
    </source>
</evidence>
<sequence length="35" mass="3821">MNQTEEGRACASSGALQSLRFWVETAFWSRSGGLS</sequence>
<organism evidence="1">
    <name type="scientific">Anguilla anguilla</name>
    <name type="common">European freshwater eel</name>
    <name type="synonym">Muraena anguilla</name>
    <dbReference type="NCBI Taxonomy" id="7936"/>
    <lineage>
        <taxon>Eukaryota</taxon>
        <taxon>Metazoa</taxon>
        <taxon>Chordata</taxon>
        <taxon>Craniata</taxon>
        <taxon>Vertebrata</taxon>
        <taxon>Euteleostomi</taxon>
        <taxon>Actinopterygii</taxon>
        <taxon>Neopterygii</taxon>
        <taxon>Teleostei</taxon>
        <taxon>Anguilliformes</taxon>
        <taxon>Anguillidae</taxon>
        <taxon>Anguilla</taxon>
    </lineage>
</organism>
<proteinExistence type="predicted"/>
<accession>A0A0E9T9R6</accession>
<dbReference type="AlphaFoldDB" id="A0A0E9T9R6"/>